<feature type="signal peptide" evidence="1">
    <location>
        <begin position="1"/>
        <end position="27"/>
    </location>
</feature>
<dbReference type="Proteomes" id="UP000515563">
    <property type="component" value="Chromosome"/>
</dbReference>
<dbReference type="RefSeq" id="WP_185442342.1">
    <property type="nucleotide sequence ID" value="NZ_CP043661.1"/>
</dbReference>
<reference evidence="3" key="1">
    <citation type="submission" date="2019-09" db="EMBL/GenBank/DDBJ databases">
        <title>Antimicrobial potential of Antarctic Bacteria.</title>
        <authorList>
            <person name="Benaud N."/>
            <person name="Edwards R.J."/>
            <person name="Ferrari B.C."/>
        </authorList>
    </citation>
    <scope>NUCLEOTIDE SEQUENCE [LARGE SCALE GENOMIC DNA]</scope>
    <source>
        <strain evidence="3">SPB151</strain>
    </source>
</reference>
<evidence type="ECO:0000313" key="3">
    <source>
        <dbReference type="Proteomes" id="UP000515563"/>
    </source>
</evidence>
<name>A0A7G6X1Y5_9ACTN</name>
<dbReference type="EMBL" id="CP043661">
    <property type="protein sequence ID" value="QNE20250.1"/>
    <property type="molecule type" value="Genomic_DNA"/>
</dbReference>
<proteinExistence type="predicted"/>
<evidence type="ECO:0000313" key="2">
    <source>
        <dbReference type="EMBL" id="QNE20250.1"/>
    </source>
</evidence>
<gene>
    <name evidence="2" type="ORF">F1D05_22965</name>
</gene>
<feature type="chain" id="PRO_5028957586" description="Secreted protein" evidence="1">
    <location>
        <begin position="28"/>
        <end position="147"/>
    </location>
</feature>
<dbReference type="AlphaFoldDB" id="A0A7G6X1Y5"/>
<evidence type="ECO:0008006" key="4">
    <source>
        <dbReference type="Google" id="ProtNLM"/>
    </source>
</evidence>
<keyword evidence="3" id="KW-1185">Reference proteome</keyword>
<organism evidence="2 3">
    <name type="scientific">Kribbella qitaiheensis</name>
    <dbReference type="NCBI Taxonomy" id="1544730"/>
    <lineage>
        <taxon>Bacteria</taxon>
        <taxon>Bacillati</taxon>
        <taxon>Actinomycetota</taxon>
        <taxon>Actinomycetes</taxon>
        <taxon>Propionibacteriales</taxon>
        <taxon>Kribbellaceae</taxon>
        <taxon>Kribbella</taxon>
    </lineage>
</organism>
<protein>
    <recommendedName>
        <fullName evidence="4">Secreted protein</fullName>
    </recommendedName>
</protein>
<accession>A0A7G6X1Y5</accession>
<reference evidence="2 3" key="2">
    <citation type="journal article" date="2020" name="Microbiol. Resour. Announc.">
        <title>Antarctic desert soil bacteria exhibit high novel natural product potential, evaluated through long-read genome sequencing and comparative genomics.</title>
        <authorList>
            <person name="Benaud N."/>
            <person name="Edwards R.J."/>
            <person name="Amos T.G."/>
            <person name="D'Agostino P.M."/>
            <person name="Gutierrez-Chavez C."/>
            <person name="Montgomery K."/>
            <person name="Nicetic I."/>
            <person name="Ferrari B.C."/>
        </authorList>
    </citation>
    <scope>NUCLEOTIDE SEQUENCE [LARGE SCALE GENOMIC DNA]</scope>
    <source>
        <strain evidence="2 3">SPB151</strain>
    </source>
</reference>
<dbReference type="KEGG" id="kqi:F1D05_22965"/>
<keyword evidence="1" id="KW-0732">Signal</keyword>
<sequence length="147" mass="16396">MRFPRKLLATIVLAATTAGFAATPAFAAGSAYLSENRYLAYDAAVGSPQYCIQRSIYLASGNYSWRIFVDRIDEWGSRTIYLRADTYIWTTCIQVIGKFSREVAKYEETTWVRGSAKNEASVTATNYLGSTDSASRVYNWGSELLPL</sequence>
<evidence type="ECO:0000256" key="1">
    <source>
        <dbReference type="SAM" id="SignalP"/>
    </source>
</evidence>